<dbReference type="PANTHER" id="PTHR43591:SF10">
    <property type="entry name" value="ABC TRANSMEMBRANE TYPE-1 DOMAIN-CONTAINING PROTEIN-RELATED"/>
    <property type="match status" value="1"/>
</dbReference>
<dbReference type="CDD" id="cd02440">
    <property type="entry name" value="AdoMet_MTases"/>
    <property type="match status" value="1"/>
</dbReference>
<dbReference type="GO" id="GO:0032259">
    <property type="term" value="P:methylation"/>
    <property type="evidence" value="ECO:0007669"/>
    <property type="project" value="UniProtKB-KW"/>
</dbReference>
<name>A0AAD9HJI3_9PEZI</name>
<gene>
    <name evidence="3" type="ORF">LX32DRAFT_638528</name>
</gene>
<evidence type="ECO:0000256" key="2">
    <source>
        <dbReference type="SAM" id="MobiDB-lite"/>
    </source>
</evidence>
<dbReference type="AlphaFoldDB" id="A0AAD9HJI3"/>
<keyword evidence="3" id="KW-0489">Methyltransferase</keyword>
<feature type="compositionally biased region" description="Low complexity" evidence="2">
    <location>
        <begin position="23"/>
        <end position="37"/>
    </location>
</feature>
<sequence>MADHQATSAVSAQLSEESSQAVASSPTPAATSAIAPIEAEDEEDTNSLLDGYESGTDGSSNASTSLTSSVRDYNWENQRRYHKYREGRYVVPNDELEQDREDMKHALVVNICGGALHSAPLEHPQKILDIGTGTGIWAIEMGDAYPEADITGIDLSPIQPDFVPPNVHFLVDDAEEEWLYPDDSFDYIHLRHMAAFFKDWPKLLSQAYRVLKPGGWIEFQDLCWRMSCDDGTMAPDYSPARMISLIEEGMATWGFELLAAEKHSERLKAAGFVNEVCDAKKIPIGPWPRDKELKIIGSYTRAVAYDGLQGITMRPLTKGLDWTPSEVEVFLIGVRKELMKTSSHVYTYYHSAIAQKPLAESKEAS</sequence>
<evidence type="ECO:0000313" key="4">
    <source>
        <dbReference type="Proteomes" id="UP001232148"/>
    </source>
</evidence>
<feature type="region of interest" description="Disordered" evidence="2">
    <location>
        <begin position="1"/>
        <end position="66"/>
    </location>
</feature>
<dbReference type="InterPro" id="IPR029063">
    <property type="entry name" value="SAM-dependent_MTases_sf"/>
</dbReference>
<organism evidence="3 4">
    <name type="scientific">Colletotrichum zoysiae</name>
    <dbReference type="NCBI Taxonomy" id="1216348"/>
    <lineage>
        <taxon>Eukaryota</taxon>
        <taxon>Fungi</taxon>
        <taxon>Dikarya</taxon>
        <taxon>Ascomycota</taxon>
        <taxon>Pezizomycotina</taxon>
        <taxon>Sordariomycetes</taxon>
        <taxon>Hypocreomycetidae</taxon>
        <taxon>Glomerellales</taxon>
        <taxon>Glomerellaceae</taxon>
        <taxon>Colletotrichum</taxon>
        <taxon>Colletotrichum graminicola species complex</taxon>
    </lineage>
</organism>
<protein>
    <submittedName>
        <fullName evidence="3">TAM domain methyltransferase</fullName>
    </submittedName>
</protein>
<evidence type="ECO:0000313" key="3">
    <source>
        <dbReference type="EMBL" id="KAK2030023.1"/>
    </source>
</evidence>
<dbReference type="Gene3D" id="3.40.50.150">
    <property type="entry name" value="Vaccinia Virus protein VP39"/>
    <property type="match status" value="1"/>
</dbReference>
<comment type="caution">
    <text evidence="3">The sequence shown here is derived from an EMBL/GenBank/DDBJ whole genome shotgun (WGS) entry which is preliminary data.</text>
</comment>
<keyword evidence="3" id="KW-0808">Transferase</keyword>
<dbReference type="GO" id="GO:0008168">
    <property type="term" value="F:methyltransferase activity"/>
    <property type="evidence" value="ECO:0007669"/>
    <property type="project" value="UniProtKB-KW"/>
</dbReference>
<dbReference type="SUPFAM" id="SSF53335">
    <property type="entry name" value="S-adenosyl-L-methionine-dependent methyltransferases"/>
    <property type="match status" value="1"/>
</dbReference>
<dbReference type="Pfam" id="PF13489">
    <property type="entry name" value="Methyltransf_23"/>
    <property type="match status" value="1"/>
</dbReference>
<dbReference type="PANTHER" id="PTHR43591">
    <property type="entry name" value="METHYLTRANSFERASE"/>
    <property type="match status" value="1"/>
</dbReference>
<accession>A0AAD9HJI3</accession>
<reference evidence="3" key="1">
    <citation type="submission" date="2021-06" db="EMBL/GenBank/DDBJ databases">
        <title>Comparative genomics, transcriptomics and evolutionary studies reveal genomic signatures of adaptation to plant cell wall in hemibiotrophic fungi.</title>
        <authorList>
            <consortium name="DOE Joint Genome Institute"/>
            <person name="Baroncelli R."/>
            <person name="Diaz J.F."/>
            <person name="Benocci T."/>
            <person name="Peng M."/>
            <person name="Battaglia E."/>
            <person name="Haridas S."/>
            <person name="Andreopoulos W."/>
            <person name="Labutti K."/>
            <person name="Pangilinan J."/>
            <person name="Floch G.L."/>
            <person name="Makela M.R."/>
            <person name="Henrissat B."/>
            <person name="Grigoriev I.V."/>
            <person name="Crouch J.A."/>
            <person name="De Vries R.P."/>
            <person name="Sukno S.A."/>
            <person name="Thon M.R."/>
        </authorList>
    </citation>
    <scope>NUCLEOTIDE SEQUENCE</scope>
    <source>
        <strain evidence="3">MAFF235873</strain>
    </source>
</reference>
<comment type="similarity">
    <text evidence="1">Belongs to the methyltransferase superfamily. LaeA methyltransferase family.</text>
</comment>
<evidence type="ECO:0000256" key="1">
    <source>
        <dbReference type="ARBA" id="ARBA00038158"/>
    </source>
</evidence>
<feature type="compositionally biased region" description="Polar residues" evidence="2">
    <location>
        <begin position="1"/>
        <end position="22"/>
    </location>
</feature>
<dbReference type="Proteomes" id="UP001232148">
    <property type="component" value="Unassembled WGS sequence"/>
</dbReference>
<dbReference type="EMBL" id="MU842856">
    <property type="protein sequence ID" value="KAK2030023.1"/>
    <property type="molecule type" value="Genomic_DNA"/>
</dbReference>
<proteinExistence type="inferred from homology"/>
<keyword evidence="4" id="KW-1185">Reference proteome</keyword>